<dbReference type="GO" id="GO:0005737">
    <property type="term" value="C:cytoplasm"/>
    <property type="evidence" value="ECO:0007669"/>
    <property type="project" value="TreeGrafter"/>
</dbReference>
<dbReference type="CDD" id="cd08204">
    <property type="entry name" value="ArfGap"/>
    <property type="match status" value="1"/>
</dbReference>
<reference evidence="5" key="1">
    <citation type="submission" date="2023-04" db="EMBL/GenBank/DDBJ databases">
        <title>Black Yeasts Isolated from many extreme environments.</title>
        <authorList>
            <person name="Coleine C."/>
            <person name="Stajich J.E."/>
            <person name="Selbmann L."/>
        </authorList>
    </citation>
    <scope>NUCLEOTIDE SEQUENCE</scope>
    <source>
        <strain evidence="5">CCFEE 5312</strain>
    </source>
</reference>
<dbReference type="Pfam" id="PF01412">
    <property type="entry name" value="ArfGap"/>
    <property type="match status" value="1"/>
</dbReference>
<keyword evidence="6" id="KW-1185">Reference proteome</keyword>
<feature type="domain" description="Arf-GAP" evidence="4">
    <location>
        <begin position="15"/>
        <end position="139"/>
    </location>
</feature>
<dbReference type="InterPro" id="IPR015940">
    <property type="entry name" value="UBA"/>
</dbReference>
<keyword evidence="1" id="KW-0863">Zinc-finger</keyword>
<dbReference type="InterPro" id="IPR009060">
    <property type="entry name" value="UBA-like_sf"/>
</dbReference>
<dbReference type="SMART" id="SM00165">
    <property type="entry name" value="UBA"/>
    <property type="match status" value="1"/>
</dbReference>
<feature type="compositionally biased region" description="Low complexity" evidence="2">
    <location>
        <begin position="571"/>
        <end position="584"/>
    </location>
</feature>
<feature type="compositionally biased region" description="Low complexity" evidence="2">
    <location>
        <begin position="373"/>
        <end position="400"/>
    </location>
</feature>
<dbReference type="InterPro" id="IPR037278">
    <property type="entry name" value="ARFGAP/RecO"/>
</dbReference>
<organism evidence="5 6">
    <name type="scientific">Extremus antarcticus</name>
    <dbReference type="NCBI Taxonomy" id="702011"/>
    <lineage>
        <taxon>Eukaryota</taxon>
        <taxon>Fungi</taxon>
        <taxon>Dikarya</taxon>
        <taxon>Ascomycota</taxon>
        <taxon>Pezizomycotina</taxon>
        <taxon>Dothideomycetes</taxon>
        <taxon>Dothideomycetidae</taxon>
        <taxon>Mycosphaerellales</taxon>
        <taxon>Extremaceae</taxon>
        <taxon>Extremus</taxon>
    </lineage>
</organism>
<dbReference type="EMBL" id="JAWDJX010000066">
    <property type="protein sequence ID" value="KAK3047198.1"/>
    <property type="molecule type" value="Genomic_DNA"/>
</dbReference>
<evidence type="ECO:0000313" key="5">
    <source>
        <dbReference type="EMBL" id="KAK3047198.1"/>
    </source>
</evidence>
<dbReference type="GO" id="GO:0005096">
    <property type="term" value="F:GTPase activator activity"/>
    <property type="evidence" value="ECO:0007669"/>
    <property type="project" value="InterPro"/>
</dbReference>
<dbReference type="GO" id="GO:0008270">
    <property type="term" value="F:zinc ion binding"/>
    <property type="evidence" value="ECO:0007669"/>
    <property type="project" value="UniProtKB-KW"/>
</dbReference>
<feature type="region of interest" description="Disordered" evidence="2">
    <location>
        <begin position="675"/>
        <end position="697"/>
    </location>
</feature>
<dbReference type="Pfam" id="PF00627">
    <property type="entry name" value="UBA"/>
    <property type="match status" value="1"/>
</dbReference>
<dbReference type="InterPro" id="IPR001164">
    <property type="entry name" value="ArfGAP_dom"/>
</dbReference>
<gene>
    <name evidence="5" type="primary">GTS1</name>
    <name evidence="5" type="ORF">LTR09_011400</name>
</gene>
<dbReference type="Gene3D" id="1.10.8.10">
    <property type="entry name" value="DNA helicase RuvA subunit, C-terminal domain"/>
    <property type="match status" value="1"/>
</dbReference>
<dbReference type="Proteomes" id="UP001271007">
    <property type="component" value="Unassembled WGS sequence"/>
</dbReference>
<dbReference type="InterPro" id="IPR038508">
    <property type="entry name" value="ArfGAP_dom_sf"/>
</dbReference>
<dbReference type="AlphaFoldDB" id="A0AAJ0G513"/>
<dbReference type="PRINTS" id="PR00405">
    <property type="entry name" value="REVINTRACTNG"/>
</dbReference>
<feature type="region of interest" description="Disordered" evidence="2">
    <location>
        <begin position="604"/>
        <end position="635"/>
    </location>
</feature>
<evidence type="ECO:0000259" key="4">
    <source>
        <dbReference type="PROSITE" id="PS50115"/>
    </source>
</evidence>
<keyword evidence="1" id="KW-0479">Metal-binding</keyword>
<feature type="region of interest" description="Disordered" evidence="2">
    <location>
        <begin position="372"/>
        <end position="422"/>
    </location>
</feature>
<keyword evidence="1" id="KW-0862">Zinc</keyword>
<dbReference type="PROSITE" id="PS50030">
    <property type="entry name" value="UBA"/>
    <property type="match status" value="1"/>
</dbReference>
<sequence>MATAVSKRQQARNERQLQELIQSVPGNDRCADCSAKNPGWASWNLGIFICMRCAALHRKLGTHVSKVKSLSMDTWAADQVESMKKVGNVQSNARWNPKGVRADIPVDADMVDSAMERYIRQKYELQTLSDGTPAATRNNTGSTGTGSWNEEPPPLPPKPSKRFGFNLRSASSTFSRSKPDRFTPPISPTYTGSDRSASGDMPSPRKNKPSQLFGMKITGVGNNFDAKLATLRDMGFNDNRRNSEVLKSTDGNVDRAVETLVRLGEGSKAVSGAPTTVPRTLTPVSMASTGVAGISVETTRQPEAKVSNNPWEIKEVPQRAATQPVPQAAELPRAASAGPVSSSWNPFLAQPQQPAAQPQPILENSFQNLQISQTGAQQQQQPFAYQPTGPQPLQQYQGNPFQPPGQQPQAMANPWQPQQQPYQSFTTDSIYAQPQPLAAIERQQTSNPFLRSTKSQTFQPSNPWVTQSQQPPPPMPQQPHPWSMQSQIQAPAVQQTSNPFGAAPMPWQQQTTSSPAPMFGQQEYFAQQQNAAPQPQLQQSQPAHTQNFWPQQQQQQQPMPPQQTGIPPPQQQYQPQYNQQQYYQPARHDKSSILALYNMPQMSSHRPLQTLQEDPTSQPQPAFEQQPAPPQRSVTMPIGNMNPFMAGAPMAAPGPPQTMTTQGVRHVSNESVDFQGMGASGRHSPDAFSGLSARYMR</sequence>
<evidence type="ECO:0000259" key="3">
    <source>
        <dbReference type="PROSITE" id="PS50030"/>
    </source>
</evidence>
<dbReference type="Gene3D" id="1.10.220.150">
    <property type="entry name" value="Arf GTPase activating protein"/>
    <property type="match status" value="1"/>
</dbReference>
<feature type="compositionally biased region" description="Low complexity" evidence="2">
    <location>
        <begin position="138"/>
        <end position="147"/>
    </location>
</feature>
<feature type="domain" description="UBA" evidence="3">
    <location>
        <begin position="223"/>
        <end position="263"/>
    </location>
</feature>
<feature type="region of interest" description="Disordered" evidence="2">
    <location>
        <begin position="129"/>
        <end position="212"/>
    </location>
</feature>
<dbReference type="SMART" id="SM00105">
    <property type="entry name" value="ArfGap"/>
    <property type="match status" value="1"/>
</dbReference>
<dbReference type="PANTHER" id="PTHR45705">
    <property type="entry name" value="FI20236P1"/>
    <property type="match status" value="1"/>
</dbReference>
<feature type="compositionally biased region" description="Polar residues" evidence="2">
    <location>
        <begin position="604"/>
        <end position="617"/>
    </location>
</feature>
<name>A0AAJ0G513_9PEZI</name>
<feature type="compositionally biased region" description="Polar residues" evidence="2">
    <location>
        <begin position="452"/>
        <end position="466"/>
    </location>
</feature>
<evidence type="ECO:0000256" key="1">
    <source>
        <dbReference type="PROSITE-ProRule" id="PRU00288"/>
    </source>
</evidence>
<evidence type="ECO:0000313" key="6">
    <source>
        <dbReference type="Proteomes" id="UP001271007"/>
    </source>
</evidence>
<feature type="compositionally biased region" description="Low complexity" evidence="2">
    <location>
        <begin position="526"/>
        <end position="543"/>
    </location>
</feature>
<dbReference type="SUPFAM" id="SSF46934">
    <property type="entry name" value="UBA-like"/>
    <property type="match status" value="1"/>
</dbReference>
<dbReference type="SUPFAM" id="SSF57863">
    <property type="entry name" value="ArfGap/RecO-like zinc finger"/>
    <property type="match status" value="1"/>
</dbReference>
<feature type="compositionally biased region" description="Pro residues" evidence="2">
    <location>
        <begin position="558"/>
        <end position="570"/>
    </location>
</feature>
<protein>
    <submittedName>
        <fullName evidence="5">Protein gts1</fullName>
    </submittedName>
</protein>
<evidence type="ECO:0000256" key="2">
    <source>
        <dbReference type="SAM" id="MobiDB-lite"/>
    </source>
</evidence>
<comment type="caution">
    <text evidence="5">The sequence shown here is derived from an EMBL/GenBank/DDBJ whole genome shotgun (WGS) entry which is preliminary data.</text>
</comment>
<feature type="compositionally biased region" description="Pro residues" evidence="2">
    <location>
        <begin position="470"/>
        <end position="479"/>
    </location>
</feature>
<dbReference type="FunFam" id="1.10.220.150:FF:000026">
    <property type="entry name" value="GTPase activating protein for Arf, putative"/>
    <property type="match status" value="1"/>
</dbReference>
<dbReference type="InterPro" id="IPR051718">
    <property type="entry name" value="ARF_GTPase-activating"/>
</dbReference>
<accession>A0AAJ0G513</accession>
<dbReference type="PROSITE" id="PS50115">
    <property type="entry name" value="ARFGAP"/>
    <property type="match status" value="1"/>
</dbReference>
<feature type="region of interest" description="Disordered" evidence="2">
    <location>
        <begin position="317"/>
        <end position="357"/>
    </location>
</feature>
<feature type="compositionally biased region" description="Polar residues" evidence="2">
    <location>
        <begin position="488"/>
        <end position="499"/>
    </location>
</feature>
<proteinExistence type="predicted"/>
<dbReference type="PANTHER" id="PTHR45705:SF7">
    <property type="entry name" value="ACTIVATING PROTEIN FOR ARF, PUTATIVE (AFU_ORTHOLOGUE AFUA_4G09120)-RELATED"/>
    <property type="match status" value="1"/>
</dbReference>
<feature type="region of interest" description="Disordered" evidence="2">
    <location>
        <begin position="452"/>
        <end position="584"/>
    </location>
</feature>